<dbReference type="NCBIfam" id="TIGR02397">
    <property type="entry name" value="dnaX_nterm"/>
    <property type="match status" value="1"/>
</dbReference>
<evidence type="ECO:0000256" key="5">
    <source>
        <dbReference type="ARBA" id="ARBA00022705"/>
    </source>
</evidence>
<sequence>MEGRRHSVDVPISKTLVALRRVRSLRDPSTNSMSKFSSIVDSLHWDTNSCNGISLRFGNGCQEGNLSNNWDLSRILGTCGEEEENVTDFESKECTPKSVSKSINVSKCVGKSGSLVSGTKGKHEDVDELRNQTYGGDYRIHGLELACASPSNDQMEGVDSNHGSTTVRSPQIGGKVHSSTRNQSYKCKRSVGSVGDFVSRASSPSLCASDTLLDGSTRSASLFATDEIDALGQEYRGCGITCCWSRTPRYRDPSLASDGEEYPLISGESGGTDMSGSRSWKNVNSEIVPYSESPRSLSKKFRPKSFDELVGQGVAARSLMGAILKGRITTFYLFHGPRGAGKTSASRIFAAALNCLSLEDQRPCRSCQECMLYFAGRSRDVKEVDPVKINRGGRMRSLIKSATLPPISSKFKVIILDECHLIRGDAWATLLTSLESFSQHVVFIMITPDLDKLPRRVVARSQRYNFPKLKDLDVTVRLGKICKEEGLEFEQAALEFISSKSNGSMRDAEMMLDQLSLLGSKITMTLAYELVGTVSDDEMLELLDLALSADTSNTVKRARELMRSRIDPMQLISQLANIIMDILAGKFQEEDSELRRNFLRRHASETDMQKIRNALRVLSESEKQLRVSKNQTTWLTVALLQLNSVDSSYSDPNESRLSVRTANSEAADGDCCSTSSLGARSKHLVSYDCADEELRKKVAQGECGGSVESVWIRATETCQSNSLRSFLRRRGKLSSVWVKKDLIVAELEFDHPDYASKAENSWKLIASSLQSVLKCNVELRINLSPSYAKSKRPSFSLFSCSRRIHKSHTTESGSDRSSDASNFTSDKAMIGDKHVETCSSCGSQVSHICSHRRVSTLRNSDGNSLSTAKSGVSTPNRVSQDSMLSEQEKVCKISTVEEEVQPNCFPKTMKLSKKLGSSEAAEVLCLKVQPKENSRETSFDAYICTEYPYVLSNGSNNSDISHQEDGKTEDSKSHCWKIPPFSMKKAWQMKHQRQRSHIVEWVLPCAAAKHKTVDSH</sequence>
<evidence type="ECO:0000256" key="10">
    <source>
        <dbReference type="ARBA" id="ARBA00022932"/>
    </source>
</evidence>
<dbReference type="GO" id="GO:0006261">
    <property type="term" value="P:DNA-templated DNA replication"/>
    <property type="evidence" value="ECO:0007669"/>
    <property type="project" value="TreeGrafter"/>
</dbReference>
<dbReference type="GO" id="GO:0046872">
    <property type="term" value="F:metal ion binding"/>
    <property type="evidence" value="ECO:0007669"/>
    <property type="project" value="UniProtKB-KW"/>
</dbReference>
<dbReference type="GO" id="GO:0005524">
    <property type="term" value="F:ATP binding"/>
    <property type="evidence" value="ECO:0007669"/>
    <property type="project" value="UniProtKB-KW"/>
</dbReference>
<evidence type="ECO:0000313" key="16">
    <source>
        <dbReference type="Proteomes" id="UP000596660"/>
    </source>
</evidence>
<keyword evidence="8" id="KW-0862">Zinc</keyword>
<dbReference type="SUPFAM" id="SSF48019">
    <property type="entry name" value="post-AAA+ oligomerization domain-like"/>
    <property type="match status" value="1"/>
</dbReference>
<keyword evidence="5" id="KW-0235">DNA replication</keyword>
<dbReference type="CDD" id="cd18137">
    <property type="entry name" value="HLD_clamp_pol_III_gamma_tau"/>
    <property type="match status" value="1"/>
</dbReference>
<evidence type="ECO:0000256" key="7">
    <source>
        <dbReference type="ARBA" id="ARBA00022741"/>
    </source>
</evidence>
<evidence type="ECO:0000256" key="3">
    <source>
        <dbReference type="ARBA" id="ARBA00022679"/>
    </source>
</evidence>
<keyword evidence="10" id="KW-0239">DNA-directed DNA polymerase</keyword>
<dbReference type="Pfam" id="PF23007">
    <property type="entry name" value="DnaA_N-like_STI"/>
    <property type="match status" value="1"/>
</dbReference>
<dbReference type="GO" id="GO:0006281">
    <property type="term" value="P:DNA repair"/>
    <property type="evidence" value="ECO:0007669"/>
    <property type="project" value="TreeGrafter"/>
</dbReference>
<keyword evidence="7" id="KW-0547">Nucleotide-binding</keyword>
<evidence type="ECO:0000313" key="15">
    <source>
        <dbReference type="EnsemblPlants" id="AUR62025752-RA:cds"/>
    </source>
</evidence>
<dbReference type="SUPFAM" id="SSF52540">
    <property type="entry name" value="P-loop containing nucleoside triphosphate hydrolases"/>
    <property type="match status" value="1"/>
</dbReference>
<feature type="region of interest" description="Disordered" evidence="13">
    <location>
        <begin position="857"/>
        <end position="884"/>
    </location>
</feature>
<comment type="similarity">
    <text evidence="1">Belongs to the DnaX/STICHEL family.</text>
</comment>
<dbReference type="PANTHER" id="PTHR11669:SF0">
    <property type="entry name" value="PROTEIN STICHEL-LIKE 2"/>
    <property type="match status" value="1"/>
</dbReference>
<keyword evidence="3" id="KW-0808">Transferase</keyword>
<keyword evidence="9" id="KW-0067">ATP-binding</keyword>
<dbReference type="Gramene" id="AUR62025752-RA">
    <property type="protein sequence ID" value="AUR62025752-RA:cds"/>
    <property type="gene ID" value="AUR62025752"/>
</dbReference>
<keyword evidence="16" id="KW-1185">Reference proteome</keyword>
<evidence type="ECO:0000256" key="13">
    <source>
        <dbReference type="SAM" id="MobiDB-lite"/>
    </source>
</evidence>
<evidence type="ECO:0000256" key="4">
    <source>
        <dbReference type="ARBA" id="ARBA00022695"/>
    </source>
</evidence>
<feature type="domain" description="AAA+ ATPase" evidence="14">
    <location>
        <begin position="328"/>
        <end position="471"/>
    </location>
</feature>
<reference evidence="15" key="1">
    <citation type="journal article" date="2017" name="Nature">
        <title>The genome of Chenopodium quinoa.</title>
        <authorList>
            <person name="Jarvis D.E."/>
            <person name="Ho Y.S."/>
            <person name="Lightfoot D.J."/>
            <person name="Schmoeckel S.M."/>
            <person name="Li B."/>
            <person name="Borm T.J.A."/>
            <person name="Ohyanagi H."/>
            <person name="Mineta K."/>
            <person name="Michell C.T."/>
            <person name="Saber N."/>
            <person name="Kharbatia N.M."/>
            <person name="Rupper R.R."/>
            <person name="Sharp A.R."/>
            <person name="Dally N."/>
            <person name="Boughton B.A."/>
            <person name="Woo Y.H."/>
            <person name="Gao G."/>
            <person name="Schijlen E.G.W.M."/>
            <person name="Guo X."/>
            <person name="Momin A.A."/>
            <person name="Negrao S."/>
            <person name="Al-Babili S."/>
            <person name="Gehring C."/>
            <person name="Roessner U."/>
            <person name="Jung C."/>
            <person name="Murphy K."/>
            <person name="Arold S.T."/>
            <person name="Gojobori T."/>
            <person name="van der Linden C.G."/>
            <person name="van Loo E.N."/>
            <person name="Jellen E.N."/>
            <person name="Maughan P.J."/>
            <person name="Tester M."/>
        </authorList>
    </citation>
    <scope>NUCLEOTIDE SEQUENCE [LARGE SCALE GENOMIC DNA]</scope>
    <source>
        <strain evidence="15">cv. PI 614886</strain>
    </source>
</reference>
<dbReference type="InterPro" id="IPR050238">
    <property type="entry name" value="DNA_Rep/Repair_Clamp_Loader"/>
</dbReference>
<dbReference type="AlphaFoldDB" id="A0A803MA26"/>
<keyword evidence="11" id="KW-0175">Coiled coil</keyword>
<dbReference type="Gene3D" id="1.20.272.10">
    <property type="match status" value="1"/>
</dbReference>
<dbReference type="SMART" id="SM00382">
    <property type="entry name" value="AAA"/>
    <property type="match status" value="1"/>
</dbReference>
<dbReference type="PANTHER" id="PTHR11669">
    <property type="entry name" value="REPLICATION FACTOR C / DNA POLYMERASE III GAMMA-TAU SUBUNIT"/>
    <property type="match status" value="1"/>
</dbReference>
<evidence type="ECO:0000256" key="6">
    <source>
        <dbReference type="ARBA" id="ARBA00022723"/>
    </source>
</evidence>
<evidence type="ECO:0000256" key="8">
    <source>
        <dbReference type="ARBA" id="ARBA00022833"/>
    </source>
</evidence>
<dbReference type="Pfam" id="PF22608">
    <property type="entry name" value="DNAX_ATPase_lid"/>
    <property type="match status" value="1"/>
</dbReference>
<comment type="catalytic activity">
    <reaction evidence="12">
        <text>DNA(n) + a 2'-deoxyribonucleoside 5'-triphosphate = DNA(n+1) + diphosphate</text>
        <dbReference type="Rhea" id="RHEA:22508"/>
        <dbReference type="Rhea" id="RHEA-COMP:17339"/>
        <dbReference type="Rhea" id="RHEA-COMP:17340"/>
        <dbReference type="ChEBI" id="CHEBI:33019"/>
        <dbReference type="ChEBI" id="CHEBI:61560"/>
        <dbReference type="ChEBI" id="CHEBI:173112"/>
        <dbReference type="EC" id="2.7.7.7"/>
    </reaction>
</comment>
<evidence type="ECO:0000259" key="14">
    <source>
        <dbReference type="SMART" id="SM00382"/>
    </source>
</evidence>
<dbReference type="InterPro" id="IPR045085">
    <property type="entry name" value="HLD_clamp_pol_III_gamma_tau"/>
</dbReference>
<dbReference type="Gene3D" id="1.10.8.60">
    <property type="match status" value="1"/>
</dbReference>
<dbReference type="GO" id="GO:0005663">
    <property type="term" value="C:DNA replication factor C complex"/>
    <property type="evidence" value="ECO:0007669"/>
    <property type="project" value="TreeGrafter"/>
</dbReference>
<dbReference type="GO" id="GO:0003689">
    <property type="term" value="F:DNA clamp loader activity"/>
    <property type="evidence" value="ECO:0007669"/>
    <property type="project" value="TreeGrafter"/>
</dbReference>
<dbReference type="Pfam" id="PF13177">
    <property type="entry name" value="DNA_pol3_delta2"/>
    <property type="match status" value="1"/>
</dbReference>
<name>A0A803MA26_CHEQI</name>
<accession>A0A803MA26</accession>
<dbReference type="InterPro" id="IPR008921">
    <property type="entry name" value="DNA_pol3_clamp-load_cplx_C"/>
</dbReference>
<evidence type="ECO:0000256" key="12">
    <source>
        <dbReference type="ARBA" id="ARBA00049244"/>
    </source>
</evidence>
<dbReference type="InterPro" id="IPR012763">
    <property type="entry name" value="DNA_pol_III_sug/sutau_N"/>
</dbReference>
<dbReference type="EC" id="2.7.7.7" evidence="2"/>
<dbReference type="Proteomes" id="UP000596660">
    <property type="component" value="Unplaced"/>
</dbReference>
<dbReference type="InterPro" id="IPR003593">
    <property type="entry name" value="AAA+_ATPase"/>
</dbReference>
<dbReference type="EnsemblPlants" id="AUR62025752-RA">
    <property type="protein sequence ID" value="AUR62025752-RA:cds"/>
    <property type="gene ID" value="AUR62025752"/>
</dbReference>
<evidence type="ECO:0000256" key="1">
    <source>
        <dbReference type="ARBA" id="ARBA00006360"/>
    </source>
</evidence>
<dbReference type="OMA" id="KMPDYSK"/>
<keyword evidence="6" id="KW-0479">Metal-binding</keyword>
<dbReference type="FunFam" id="1.10.8.60:FF:000013">
    <property type="entry name" value="DNA polymerase III subunit gamma/tau"/>
    <property type="match status" value="1"/>
</dbReference>
<dbReference type="InterPro" id="IPR027417">
    <property type="entry name" value="P-loop_NTPase"/>
</dbReference>
<dbReference type="GO" id="GO:0009360">
    <property type="term" value="C:DNA polymerase III complex"/>
    <property type="evidence" value="ECO:0007669"/>
    <property type="project" value="InterPro"/>
</dbReference>
<evidence type="ECO:0000256" key="2">
    <source>
        <dbReference type="ARBA" id="ARBA00012417"/>
    </source>
</evidence>
<dbReference type="GO" id="GO:0003677">
    <property type="term" value="F:DNA binding"/>
    <property type="evidence" value="ECO:0007669"/>
    <property type="project" value="InterPro"/>
</dbReference>
<organism evidence="15 16">
    <name type="scientific">Chenopodium quinoa</name>
    <name type="common">Quinoa</name>
    <dbReference type="NCBI Taxonomy" id="63459"/>
    <lineage>
        <taxon>Eukaryota</taxon>
        <taxon>Viridiplantae</taxon>
        <taxon>Streptophyta</taxon>
        <taxon>Embryophyta</taxon>
        <taxon>Tracheophyta</taxon>
        <taxon>Spermatophyta</taxon>
        <taxon>Magnoliopsida</taxon>
        <taxon>eudicotyledons</taxon>
        <taxon>Gunneridae</taxon>
        <taxon>Pentapetalae</taxon>
        <taxon>Caryophyllales</taxon>
        <taxon>Chenopodiaceae</taxon>
        <taxon>Chenopodioideae</taxon>
        <taxon>Atripliceae</taxon>
        <taxon>Chenopodium</taxon>
    </lineage>
</organism>
<reference evidence="15" key="2">
    <citation type="submission" date="2021-03" db="UniProtKB">
        <authorList>
            <consortium name="EnsemblPlants"/>
        </authorList>
    </citation>
    <scope>IDENTIFICATION</scope>
</reference>
<evidence type="ECO:0000256" key="9">
    <source>
        <dbReference type="ARBA" id="ARBA00022840"/>
    </source>
</evidence>
<dbReference type="Gene3D" id="3.40.50.300">
    <property type="entry name" value="P-loop containing nucleotide triphosphate hydrolases"/>
    <property type="match status" value="1"/>
</dbReference>
<dbReference type="InterPro" id="IPR054506">
    <property type="entry name" value="DnaA_N-like_STI"/>
</dbReference>
<dbReference type="GO" id="GO:0003887">
    <property type="term" value="F:DNA-directed DNA polymerase activity"/>
    <property type="evidence" value="ECO:0007669"/>
    <property type="project" value="UniProtKB-KW"/>
</dbReference>
<feature type="region of interest" description="Disordered" evidence="13">
    <location>
        <begin position="151"/>
        <end position="183"/>
    </location>
</feature>
<keyword evidence="4" id="KW-0548">Nucleotidyltransferase</keyword>
<evidence type="ECO:0000256" key="11">
    <source>
        <dbReference type="ARBA" id="ARBA00023054"/>
    </source>
</evidence>
<dbReference type="InterPro" id="IPR022754">
    <property type="entry name" value="DNA_pol_III_gamma-3"/>
</dbReference>
<protein>
    <recommendedName>
        <fullName evidence="2">DNA-directed DNA polymerase</fullName>
        <ecNumber evidence="2">2.7.7.7</ecNumber>
    </recommendedName>
</protein>
<dbReference type="Pfam" id="PF12169">
    <property type="entry name" value="DNA_pol3_gamma3"/>
    <property type="match status" value="1"/>
</dbReference>
<proteinExistence type="inferred from homology"/>